<comment type="cofactor">
    <cofactor evidence="11">
        <name>Mg(2+)</name>
        <dbReference type="ChEBI" id="CHEBI:18420"/>
    </cofactor>
    <cofactor evidence="11">
        <name>Mn(2+)</name>
        <dbReference type="ChEBI" id="CHEBI:29035"/>
    </cofactor>
</comment>
<reference evidence="14" key="1">
    <citation type="journal article" date="2014" name="Int. J. Syst. Evol. Microbiol.">
        <title>Complete genome sequence of Corynebacterium casei LMG S-19264T (=DSM 44701T), isolated from a smear-ripened cheese.</title>
        <authorList>
            <consortium name="US DOE Joint Genome Institute (JGI-PGF)"/>
            <person name="Walter F."/>
            <person name="Albersmeier A."/>
            <person name="Kalinowski J."/>
            <person name="Ruckert C."/>
        </authorList>
    </citation>
    <scope>NUCLEOTIDE SEQUENCE</scope>
    <source>
        <strain evidence="14">JCM 12289</strain>
    </source>
</reference>
<feature type="binding site" evidence="11">
    <location>
        <position position="327"/>
    </location>
    <ligand>
        <name>NAD(+)</name>
        <dbReference type="ChEBI" id="CHEBI:57540"/>
    </ligand>
</feature>
<organism evidence="14 17">
    <name type="scientific">Halococcus dombrowskii</name>
    <dbReference type="NCBI Taxonomy" id="179637"/>
    <lineage>
        <taxon>Archaea</taxon>
        <taxon>Methanobacteriati</taxon>
        <taxon>Methanobacteriota</taxon>
        <taxon>Stenosarchaea group</taxon>
        <taxon>Halobacteria</taxon>
        <taxon>Halobacteriales</taxon>
        <taxon>Halococcaceae</taxon>
        <taxon>Halococcus</taxon>
    </lineage>
</organism>
<feature type="compositionally biased region" description="Basic and acidic residues" evidence="12">
    <location>
        <begin position="674"/>
        <end position="686"/>
    </location>
</feature>
<keyword evidence="2 11" id="KW-0436">Ligase</keyword>
<dbReference type="NCBIfam" id="NF010931">
    <property type="entry name" value="PRK14351.1"/>
    <property type="match status" value="1"/>
</dbReference>
<dbReference type="NCBIfam" id="NF005932">
    <property type="entry name" value="PRK07956.1"/>
    <property type="match status" value="1"/>
</dbReference>
<evidence type="ECO:0000313" key="15">
    <source>
        <dbReference type="EMBL" id="UOO95545.1"/>
    </source>
</evidence>
<dbReference type="Pfam" id="PF03120">
    <property type="entry name" value="OB_DNA_ligase"/>
    <property type="match status" value="1"/>
</dbReference>
<evidence type="ECO:0000313" key="14">
    <source>
        <dbReference type="EMBL" id="GAA0473381.1"/>
    </source>
</evidence>
<dbReference type="SMART" id="SM00532">
    <property type="entry name" value="LIGANc"/>
    <property type="match status" value="1"/>
</dbReference>
<evidence type="ECO:0000256" key="1">
    <source>
        <dbReference type="ARBA" id="ARBA00004067"/>
    </source>
</evidence>
<feature type="region of interest" description="Disordered" evidence="12">
    <location>
        <begin position="648"/>
        <end position="689"/>
    </location>
</feature>
<dbReference type="EMBL" id="BAAADN010000062">
    <property type="protein sequence ID" value="GAA0473381.1"/>
    <property type="molecule type" value="Genomic_DNA"/>
</dbReference>
<keyword evidence="9 11" id="KW-0234">DNA repair</keyword>
<evidence type="ECO:0000256" key="12">
    <source>
        <dbReference type="SAM" id="MobiDB-lite"/>
    </source>
</evidence>
<evidence type="ECO:0000256" key="7">
    <source>
        <dbReference type="ARBA" id="ARBA00022842"/>
    </source>
</evidence>
<dbReference type="Gene3D" id="1.10.150.20">
    <property type="entry name" value="5' to 3' exonuclease, C-terminal subdomain"/>
    <property type="match status" value="2"/>
</dbReference>
<dbReference type="FunFam" id="3.30.470.30:FF:000001">
    <property type="entry name" value="DNA ligase"/>
    <property type="match status" value="1"/>
</dbReference>
<dbReference type="InterPro" id="IPR013840">
    <property type="entry name" value="DNAligase_N"/>
</dbReference>
<name>A0AAV3SJR1_HALDO</name>
<feature type="active site" description="N6-AMP-lysine intermediate" evidence="11">
    <location>
        <position position="155"/>
    </location>
</feature>
<dbReference type="PANTHER" id="PTHR23389:SF9">
    <property type="entry name" value="DNA LIGASE"/>
    <property type="match status" value="1"/>
</dbReference>
<evidence type="ECO:0000256" key="10">
    <source>
        <dbReference type="ARBA" id="ARBA00034005"/>
    </source>
</evidence>
<dbReference type="SUPFAM" id="SSF50249">
    <property type="entry name" value="Nucleic acid-binding proteins"/>
    <property type="match status" value="1"/>
</dbReference>
<dbReference type="Gene3D" id="1.10.287.610">
    <property type="entry name" value="Helix hairpin bin"/>
    <property type="match status" value="1"/>
</dbReference>
<accession>A0AAV3SJR1</accession>
<keyword evidence="5 11" id="KW-0227">DNA damage</keyword>
<evidence type="ECO:0000256" key="3">
    <source>
        <dbReference type="ARBA" id="ARBA00022705"/>
    </source>
</evidence>
<feature type="binding site" evidence="11">
    <location>
        <position position="176"/>
    </location>
    <ligand>
        <name>NAD(+)</name>
        <dbReference type="ChEBI" id="CHEBI:57540"/>
    </ligand>
</feature>
<dbReference type="InterPro" id="IPR013839">
    <property type="entry name" value="DNAligase_adenylation"/>
</dbReference>
<feature type="binding site" evidence="11">
    <location>
        <position position="442"/>
    </location>
    <ligand>
        <name>Zn(2+)</name>
        <dbReference type="ChEBI" id="CHEBI:29105"/>
    </ligand>
</feature>
<feature type="region of interest" description="Disordered" evidence="12">
    <location>
        <begin position="1"/>
        <end position="21"/>
    </location>
</feature>
<dbReference type="SMART" id="SM00278">
    <property type="entry name" value="HhH1"/>
    <property type="match status" value="4"/>
</dbReference>
<dbReference type="FunFam" id="2.40.50.140:FF:000012">
    <property type="entry name" value="DNA ligase"/>
    <property type="match status" value="1"/>
</dbReference>
<dbReference type="GO" id="GO:0006260">
    <property type="term" value="P:DNA replication"/>
    <property type="evidence" value="ECO:0007669"/>
    <property type="project" value="UniProtKB-KW"/>
</dbReference>
<keyword evidence="3 11" id="KW-0235">DNA replication</keyword>
<evidence type="ECO:0000256" key="11">
    <source>
        <dbReference type="HAMAP-Rule" id="MF_01588"/>
    </source>
</evidence>
<keyword evidence="6 11" id="KW-0862">Zinc</keyword>
<dbReference type="Gene3D" id="2.40.50.140">
    <property type="entry name" value="Nucleic acid-binding proteins"/>
    <property type="match status" value="1"/>
</dbReference>
<dbReference type="CDD" id="cd17748">
    <property type="entry name" value="BRCT_DNA_ligase_like"/>
    <property type="match status" value="1"/>
</dbReference>
<reference evidence="14" key="3">
    <citation type="submission" date="2023-12" db="EMBL/GenBank/DDBJ databases">
        <authorList>
            <person name="Sun Q."/>
            <person name="Inoue M."/>
        </authorList>
    </citation>
    <scope>NUCLEOTIDE SEQUENCE</scope>
    <source>
        <strain evidence="14">JCM 12289</strain>
    </source>
</reference>
<keyword evidence="8 11" id="KW-0520">NAD</keyword>
<dbReference type="InterPro" id="IPR004150">
    <property type="entry name" value="NAD_DNA_ligase_OB"/>
</dbReference>
<feature type="binding site" evidence="11">
    <location>
        <position position="445"/>
    </location>
    <ligand>
        <name>Zn(2+)</name>
        <dbReference type="ChEBI" id="CHEBI:29105"/>
    </ligand>
</feature>
<dbReference type="KEGG" id="hdo:MUK72_02265"/>
<dbReference type="FunFam" id="1.10.150.20:FF:000007">
    <property type="entry name" value="DNA ligase"/>
    <property type="match status" value="1"/>
</dbReference>
<dbReference type="PANTHER" id="PTHR23389">
    <property type="entry name" value="CHROMOSOME TRANSMISSION FIDELITY FACTOR 18"/>
    <property type="match status" value="1"/>
</dbReference>
<dbReference type="Gene3D" id="3.30.470.30">
    <property type="entry name" value="DNA ligase/mRNA capping enzyme"/>
    <property type="match status" value="1"/>
</dbReference>
<dbReference type="PIRSF" id="PIRSF001604">
    <property type="entry name" value="LigA"/>
    <property type="match status" value="1"/>
</dbReference>
<dbReference type="SMART" id="SM00292">
    <property type="entry name" value="BRCT"/>
    <property type="match status" value="1"/>
</dbReference>
<sequence length="705" mass="78115">MTASDAADADNPYLRDPPTEFDDLATLDEEQAREQAEQLREAIRRHDHRYYIEADPGIPDRTYDALFSRLESLENSFDIASETSPTRRIGGEPLDELATVDHVAPMLSIDSSGDPEEVREFDERVRRELGETGGQQSLAEFESGNDGIEYVCEPKFDGLSIEVVYEDGVYERAATRGDGREGDDVTQNVRTIGSVPQRLRGEYPDYLAVRGEVYMPRDAFAEHNRERVERGDDPFANPRNAAAGTLRQLDPAVTAERPLACFFFGVLETSHNFDEHSEQHEKLREWGLSVNDRVEVASNIEGAIDYRDRLGEAREELNYEIDGTVFKVNDLVACERLGTTARAPRWAYAYKFPARSEITRITDITVQIGRTGRATPVALLDPVEVGGVEVSRATLHNPGEIEELGVNIGDRVRLQRAGDVIPYVVEVVEDGGEGTFEFPDRCPICDSAIERDGPLAFCTGGVACPAQLQRALEHYASREGLDIEGLGEERIDQLLDAELVESIPDLYDLREADLARLDGWGEKSASNLREELDAATEPPLPEFLTALGVPEVGSTTAESLAREFGTLDTLMDASEDELREVPDIGPRVASEIREFFDSERNQETVAGLRERGVEPESVEHERGDALAGETFVFTGGLSELTREEAESLVEQHGASSTGSVSGNTDYLVVGENPGRTKRDDAEREEVPELTEEEFVALLDEHGIEF</sequence>
<dbReference type="Gene3D" id="3.40.50.10190">
    <property type="entry name" value="BRCT domain"/>
    <property type="match status" value="1"/>
</dbReference>
<feature type="binding site" evidence="11">
    <location>
        <position position="153"/>
    </location>
    <ligand>
        <name>NAD(+)</name>
        <dbReference type="ChEBI" id="CHEBI:57540"/>
    </ligand>
</feature>
<dbReference type="NCBIfam" id="TIGR00575">
    <property type="entry name" value="dnlj"/>
    <property type="match status" value="1"/>
</dbReference>
<dbReference type="GO" id="GO:0003911">
    <property type="term" value="F:DNA ligase (NAD+) activity"/>
    <property type="evidence" value="ECO:0007669"/>
    <property type="project" value="UniProtKB-UniRule"/>
</dbReference>
<dbReference type="InterPro" id="IPR001679">
    <property type="entry name" value="DNA_ligase"/>
</dbReference>
<evidence type="ECO:0000256" key="9">
    <source>
        <dbReference type="ARBA" id="ARBA00023204"/>
    </source>
</evidence>
<dbReference type="SUPFAM" id="SSF52113">
    <property type="entry name" value="BRCT domain"/>
    <property type="match status" value="1"/>
</dbReference>
<dbReference type="InterPro" id="IPR041663">
    <property type="entry name" value="DisA/LigA_HHH"/>
</dbReference>
<protein>
    <recommendedName>
        <fullName evidence="11">DNA ligase</fullName>
        <ecNumber evidence="11">6.5.1.2</ecNumber>
    </recommendedName>
    <alternativeName>
        <fullName evidence="11">Polydeoxyribonucleotide synthase [NAD(+)]</fullName>
    </alternativeName>
</protein>
<evidence type="ECO:0000313" key="16">
    <source>
        <dbReference type="Proteomes" id="UP000830542"/>
    </source>
</evidence>
<evidence type="ECO:0000259" key="13">
    <source>
        <dbReference type="PROSITE" id="PS50172"/>
    </source>
</evidence>
<dbReference type="Pfam" id="PF14520">
    <property type="entry name" value="HHH_5"/>
    <property type="match status" value="1"/>
</dbReference>
<dbReference type="GO" id="GO:0003677">
    <property type="term" value="F:DNA binding"/>
    <property type="evidence" value="ECO:0007669"/>
    <property type="project" value="InterPro"/>
</dbReference>
<feature type="binding site" evidence="11">
    <location>
        <position position="212"/>
    </location>
    <ligand>
        <name>NAD(+)</name>
        <dbReference type="ChEBI" id="CHEBI:57540"/>
    </ligand>
</feature>
<dbReference type="SUPFAM" id="SSF47781">
    <property type="entry name" value="RuvA domain 2-like"/>
    <property type="match status" value="1"/>
</dbReference>
<evidence type="ECO:0000256" key="6">
    <source>
        <dbReference type="ARBA" id="ARBA00022833"/>
    </source>
</evidence>
<gene>
    <name evidence="11 14" type="primary">ligA</name>
    <name evidence="14" type="ORF">GCM10008985_32630</name>
    <name evidence="15" type="ORF">MUK72_02265</name>
</gene>
<dbReference type="Pfam" id="PF00533">
    <property type="entry name" value="BRCT"/>
    <property type="match status" value="1"/>
</dbReference>
<feature type="domain" description="BRCT" evidence="13">
    <location>
        <begin position="621"/>
        <end position="695"/>
    </location>
</feature>
<comment type="similarity">
    <text evidence="11">Belongs to the NAD-dependent DNA ligase family. LigA subfamily.</text>
</comment>
<dbReference type="GeneID" id="71760635"/>
<feature type="binding site" evidence="11">
    <location>
        <begin position="108"/>
        <end position="109"/>
    </location>
    <ligand>
        <name>NAD(+)</name>
        <dbReference type="ChEBI" id="CHEBI:57540"/>
    </ligand>
</feature>
<dbReference type="HAMAP" id="MF_01588">
    <property type="entry name" value="DNA_ligase_A"/>
    <property type="match status" value="1"/>
</dbReference>
<keyword evidence="4 11" id="KW-0479">Metal-binding</keyword>
<dbReference type="InterPro" id="IPR001357">
    <property type="entry name" value="BRCT_dom"/>
</dbReference>
<dbReference type="FunFam" id="1.10.150.20:FF:000006">
    <property type="entry name" value="DNA ligase"/>
    <property type="match status" value="1"/>
</dbReference>
<evidence type="ECO:0000313" key="17">
    <source>
        <dbReference type="Proteomes" id="UP001500962"/>
    </source>
</evidence>
<feature type="binding site" evidence="11">
    <location>
        <position position="464"/>
    </location>
    <ligand>
        <name>Zn(2+)</name>
        <dbReference type="ChEBI" id="CHEBI:29105"/>
    </ligand>
</feature>
<evidence type="ECO:0000256" key="2">
    <source>
        <dbReference type="ARBA" id="ARBA00022598"/>
    </source>
</evidence>
<dbReference type="PROSITE" id="PS50172">
    <property type="entry name" value="BRCT"/>
    <property type="match status" value="1"/>
</dbReference>
<dbReference type="RefSeq" id="WP_244703414.1">
    <property type="nucleotide sequence ID" value="NZ_BAAADN010000062.1"/>
</dbReference>
<evidence type="ECO:0000256" key="4">
    <source>
        <dbReference type="ARBA" id="ARBA00022723"/>
    </source>
</evidence>
<dbReference type="Pfam" id="PF01653">
    <property type="entry name" value="DNA_ligase_aden"/>
    <property type="match status" value="1"/>
</dbReference>
<dbReference type="InterPro" id="IPR003583">
    <property type="entry name" value="Hlx-hairpin-Hlx_DNA-bd_motif"/>
</dbReference>
<dbReference type="GO" id="GO:0006281">
    <property type="term" value="P:DNA repair"/>
    <property type="evidence" value="ECO:0007669"/>
    <property type="project" value="UniProtKB-KW"/>
</dbReference>
<dbReference type="Proteomes" id="UP001500962">
    <property type="component" value="Unassembled WGS sequence"/>
</dbReference>
<dbReference type="AlphaFoldDB" id="A0AAV3SJR1"/>
<dbReference type="InterPro" id="IPR012340">
    <property type="entry name" value="NA-bd_OB-fold"/>
</dbReference>
<reference evidence="15" key="2">
    <citation type="submission" date="2022-04" db="EMBL/GenBank/DDBJ databases">
        <title>Sequencing and genomic assembly of Halococcus dombrowskii.</title>
        <authorList>
            <person name="Lim S.W."/>
            <person name="MacLea K.S."/>
        </authorList>
    </citation>
    <scope>NUCLEOTIDE SEQUENCE</scope>
    <source>
        <strain evidence="15">H4</strain>
    </source>
</reference>
<keyword evidence="11" id="KW-0464">Manganese</keyword>
<keyword evidence="16" id="KW-1185">Reference proteome</keyword>
<keyword evidence="7 11" id="KW-0460">Magnesium</keyword>
<dbReference type="EC" id="6.5.1.2" evidence="11"/>
<comment type="catalytic activity">
    <reaction evidence="10 11">
        <text>NAD(+) + (deoxyribonucleotide)n-3'-hydroxyl + 5'-phospho-(deoxyribonucleotide)m = (deoxyribonucleotide)n+m + AMP + beta-nicotinamide D-nucleotide.</text>
        <dbReference type="EC" id="6.5.1.2"/>
    </reaction>
</comment>
<evidence type="ECO:0000256" key="5">
    <source>
        <dbReference type="ARBA" id="ARBA00022763"/>
    </source>
</evidence>
<evidence type="ECO:0000256" key="8">
    <source>
        <dbReference type="ARBA" id="ARBA00023027"/>
    </source>
</evidence>
<dbReference type="GO" id="GO:0005829">
    <property type="term" value="C:cytosol"/>
    <property type="evidence" value="ECO:0007669"/>
    <property type="project" value="TreeGrafter"/>
</dbReference>
<dbReference type="CDD" id="cd00114">
    <property type="entry name" value="LIGANc"/>
    <property type="match status" value="1"/>
</dbReference>
<dbReference type="Pfam" id="PF12826">
    <property type="entry name" value="HHH_2"/>
    <property type="match status" value="1"/>
</dbReference>
<feature type="binding site" evidence="11">
    <location>
        <position position="351"/>
    </location>
    <ligand>
        <name>NAD(+)</name>
        <dbReference type="ChEBI" id="CHEBI:57540"/>
    </ligand>
</feature>
<dbReference type="SUPFAM" id="SSF56091">
    <property type="entry name" value="DNA ligase/mRNA capping enzyme, catalytic domain"/>
    <property type="match status" value="1"/>
</dbReference>
<dbReference type="EMBL" id="CP095005">
    <property type="protein sequence ID" value="UOO95545.1"/>
    <property type="molecule type" value="Genomic_DNA"/>
</dbReference>
<dbReference type="GO" id="GO:0046872">
    <property type="term" value="F:metal ion binding"/>
    <property type="evidence" value="ECO:0007669"/>
    <property type="project" value="UniProtKB-KW"/>
</dbReference>
<feature type="compositionally biased region" description="Polar residues" evidence="12">
    <location>
        <begin position="653"/>
        <end position="664"/>
    </location>
</feature>
<comment type="caution">
    <text evidence="11">Lacks conserved residue(s) required for the propagation of feature annotation.</text>
</comment>
<feature type="binding site" evidence="11">
    <location>
        <begin position="60"/>
        <end position="64"/>
    </location>
    <ligand>
        <name>NAD(+)</name>
        <dbReference type="ChEBI" id="CHEBI:57540"/>
    </ligand>
</feature>
<dbReference type="InterPro" id="IPR010994">
    <property type="entry name" value="RuvA_2-like"/>
</dbReference>
<dbReference type="Proteomes" id="UP000830542">
    <property type="component" value="Chromosome"/>
</dbReference>
<dbReference type="InterPro" id="IPR036420">
    <property type="entry name" value="BRCT_dom_sf"/>
</dbReference>
<comment type="function">
    <text evidence="1 11">DNA ligase that catalyzes the formation of phosphodiester linkages between 5'-phosphoryl and 3'-hydroxyl groups in double-stranded DNA using NAD as a coenzyme and as the energy source for the reaction. It is essential for DNA replication and repair of damaged DNA.</text>
</comment>
<proteinExistence type="inferred from homology"/>